<protein>
    <submittedName>
        <fullName evidence="15">Putative ferric reductase</fullName>
    </submittedName>
</protein>
<dbReference type="Gene3D" id="2.40.30.10">
    <property type="entry name" value="Translation factors"/>
    <property type="match status" value="1"/>
</dbReference>
<dbReference type="AlphaFoldDB" id="A0A4R1EVN8"/>
<evidence type="ECO:0000256" key="8">
    <source>
        <dbReference type="ARBA" id="ARBA00022989"/>
    </source>
</evidence>
<feature type="transmembrane region" description="Helical" evidence="13">
    <location>
        <begin position="25"/>
        <end position="43"/>
    </location>
</feature>
<evidence type="ECO:0000256" key="12">
    <source>
        <dbReference type="ARBA" id="ARBA00023136"/>
    </source>
</evidence>
<comment type="cofactor">
    <cofactor evidence="1">
        <name>FAD</name>
        <dbReference type="ChEBI" id="CHEBI:57692"/>
    </cofactor>
</comment>
<dbReference type="EMBL" id="SMFQ01000004">
    <property type="protein sequence ID" value="TCJ84790.1"/>
    <property type="molecule type" value="Genomic_DNA"/>
</dbReference>
<feature type="transmembrane region" description="Helical" evidence="13">
    <location>
        <begin position="199"/>
        <end position="218"/>
    </location>
</feature>
<dbReference type="SUPFAM" id="SSF52343">
    <property type="entry name" value="Ferredoxin reductase-like, C-terminal NADP-linked domain"/>
    <property type="match status" value="1"/>
</dbReference>
<dbReference type="PANTHER" id="PTHR47354">
    <property type="entry name" value="NADH OXIDOREDUCTASE HCR"/>
    <property type="match status" value="1"/>
</dbReference>
<dbReference type="Pfam" id="PF00175">
    <property type="entry name" value="NAD_binding_1"/>
    <property type="match status" value="1"/>
</dbReference>
<evidence type="ECO:0000256" key="5">
    <source>
        <dbReference type="ARBA" id="ARBA00022714"/>
    </source>
</evidence>
<dbReference type="InterPro" id="IPR039261">
    <property type="entry name" value="FNR_nucleotide-bd"/>
</dbReference>
<evidence type="ECO:0000256" key="2">
    <source>
        <dbReference type="ARBA" id="ARBA00004141"/>
    </source>
</evidence>
<reference evidence="15 16" key="1">
    <citation type="submission" date="2019-03" db="EMBL/GenBank/DDBJ databases">
        <title>Genomic Encyclopedia of Type Strains, Phase IV (KMG-IV): sequencing the most valuable type-strain genomes for metagenomic binning, comparative biology and taxonomic classification.</title>
        <authorList>
            <person name="Goeker M."/>
        </authorList>
    </citation>
    <scope>NUCLEOTIDE SEQUENCE [LARGE SCALE GENOMIC DNA]</scope>
    <source>
        <strain evidence="15 16">DSM 24830</strain>
    </source>
</reference>
<evidence type="ECO:0000256" key="4">
    <source>
        <dbReference type="ARBA" id="ARBA00022692"/>
    </source>
</evidence>
<evidence type="ECO:0000256" key="11">
    <source>
        <dbReference type="ARBA" id="ARBA00023014"/>
    </source>
</evidence>
<dbReference type="InterPro" id="IPR013112">
    <property type="entry name" value="FAD-bd_8"/>
</dbReference>
<keyword evidence="10" id="KW-0408">Iron</keyword>
<evidence type="ECO:0000256" key="13">
    <source>
        <dbReference type="SAM" id="Phobius"/>
    </source>
</evidence>
<dbReference type="PROSITE" id="PS51384">
    <property type="entry name" value="FAD_FR"/>
    <property type="match status" value="1"/>
</dbReference>
<keyword evidence="16" id="KW-1185">Reference proteome</keyword>
<dbReference type="GO" id="GO:0050660">
    <property type="term" value="F:flavin adenine dinucleotide binding"/>
    <property type="evidence" value="ECO:0007669"/>
    <property type="project" value="TreeGrafter"/>
</dbReference>
<evidence type="ECO:0000256" key="10">
    <source>
        <dbReference type="ARBA" id="ARBA00023004"/>
    </source>
</evidence>
<dbReference type="InterPro" id="IPR001433">
    <property type="entry name" value="OxRdtase_FAD/NAD-bd"/>
</dbReference>
<dbReference type="GO" id="GO:0046872">
    <property type="term" value="F:metal ion binding"/>
    <property type="evidence" value="ECO:0007669"/>
    <property type="project" value="UniProtKB-KW"/>
</dbReference>
<evidence type="ECO:0000313" key="16">
    <source>
        <dbReference type="Proteomes" id="UP000294887"/>
    </source>
</evidence>
<dbReference type="InterPro" id="IPR013130">
    <property type="entry name" value="Fe3_Rdtase_TM_dom"/>
</dbReference>
<evidence type="ECO:0000256" key="3">
    <source>
        <dbReference type="ARBA" id="ARBA00022630"/>
    </source>
</evidence>
<keyword evidence="5" id="KW-0001">2Fe-2S</keyword>
<dbReference type="GO" id="GO:0016020">
    <property type="term" value="C:membrane"/>
    <property type="evidence" value="ECO:0007669"/>
    <property type="project" value="UniProtKB-SubCell"/>
</dbReference>
<keyword evidence="12 13" id="KW-0472">Membrane</keyword>
<dbReference type="Pfam" id="PF01794">
    <property type="entry name" value="Ferric_reduct"/>
    <property type="match status" value="1"/>
</dbReference>
<dbReference type="PRINTS" id="PR00410">
    <property type="entry name" value="PHEHYDRXLASE"/>
</dbReference>
<keyword evidence="7" id="KW-0274">FAD</keyword>
<name>A0A4R1EVN8_9GAMM</name>
<comment type="caution">
    <text evidence="15">The sequence shown here is derived from an EMBL/GenBank/DDBJ whole genome shotgun (WGS) entry which is preliminary data.</text>
</comment>
<dbReference type="InterPro" id="IPR050415">
    <property type="entry name" value="MRET"/>
</dbReference>
<evidence type="ECO:0000256" key="1">
    <source>
        <dbReference type="ARBA" id="ARBA00001974"/>
    </source>
</evidence>
<dbReference type="GO" id="GO:0051537">
    <property type="term" value="F:2 iron, 2 sulfur cluster binding"/>
    <property type="evidence" value="ECO:0007669"/>
    <property type="project" value="UniProtKB-KW"/>
</dbReference>
<evidence type="ECO:0000313" key="15">
    <source>
        <dbReference type="EMBL" id="TCJ84790.1"/>
    </source>
</evidence>
<feature type="domain" description="FAD-binding FR-type" evidence="14">
    <location>
        <begin position="223"/>
        <end position="324"/>
    </location>
</feature>
<feature type="transmembrane region" description="Helical" evidence="13">
    <location>
        <begin position="167"/>
        <end position="187"/>
    </location>
</feature>
<dbReference type="GO" id="GO:0016491">
    <property type="term" value="F:oxidoreductase activity"/>
    <property type="evidence" value="ECO:0007669"/>
    <property type="project" value="UniProtKB-KW"/>
</dbReference>
<evidence type="ECO:0000256" key="9">
    <source>
        <dbReference type="ARBA" id="ARBA00023002"/>
    </source>
</evidence>
<dbReference type="Proteomes" id="UP000294887">
    <property type="component" value="Unassembled WGS sequence"/>
</dbReference>
<keyword evidence="9" id="KW-0560">Oxidoreductase</keyword>
<sequence length="470" mass="53032">MITQSSVLEKFGLQYPFKFNKKSKLALGYFCLMLLPFLATFSLDMADKTTYATILTTVNVLAMMAFYMQFPLVSRLKSFSLFANIDWNITHHKKIGLWLGIIFLLHPVLILAPRFLVSFDDGMHSLVSVITAPQMLTGIIAWVGMIIWILIAIFKNTLNISYETWRFTHMLGLVTIMILATLHITSVGSHGQFQEKFNLIWWALCATSVTMVLYNYFIKPRILRSKPFKLIDVAQVSSTDWQVTIEKKDASGFDFEAGQFVWLNTSKHSGGVKEHPFSIASCQADLPRVSFLIRNLGDYTSKLDTLKIGQNVYVDGPYGSINLAESSKAKAIVLIAGGAGIAPMLSLLRGLAEKNDARPIRLIYGNNRLDQMVLQDEIKALEKTMPNFKQQLVCNEEFNQEHREDIYQGVIDKDCIEGVFNSINNQNSIEAKKDCTVYLCGPKPMIAGVNTSLKSLNIPKEHIHYEQLSF</sequence>
<dbReference type="RefSeq" id="WP_165874711.1">
    <property type="nucleotide sequence ID" value="NZ_BAAAFU010000006.1"/>
</dbReference>
<feature type="transmembrane region" description="Helical" evidence="13">
    <location>
        <begin position="95"/>
        <end position="116"/>
    </location>
</feature>
<feature type="transmembrane region" description="Helical" evidence="13">
    <location>
        <begin position="136"/>
        <end position="155"/>
    </location>
</feature>
<evidence type="ECO:0000256" key="7">
    <source>
        <dbReference type="ARBA" id="ARBA00022827"/>
    </source>
</evidence>
<accession>A0A4R1EVN8</accession>
<dbReference type="SUPFAM" id="SSF63380">
    <property type="entry name" value="Riboflavin synthase domain-like"/>
    <property type="match status" value="1"/>
</dbReference>
<keyword evidence="6" id="KW-0479">Metal-binding</keyword>
<dbReference type="Gene3D" id="3.40.50.80">
    <property type="entry name" value="Nucleotide-binding domain of ferredoxin-NADP reductase (FNR) module"/>
    <property type="match status" value="1"/>
</dbReference>
<dbReference type="Pfam" id="PF08022">
    <property type="entry name" value="FAD_binding_8"/>
    <property type="match status" value="1"/>
</dbReference>
<keyword evidence="3" id="KW-0285">Flavoprotein</keyword>
<gene>
    <name evidence="15" type="ORF">EV695_2751</name>
</gene>
<evidence type="ECO:0000259" key="14">
    <source>
        <dbReference type="PROSITE" id="PS51384"/>
    </source>
</evidence>
<feature type="transmembrane region" description="Helical" evidence="13">
    <location>
        <begin position="49"/>
        <end position="74"/>
    </location>
</feature>
<evidence type="ECO:0000256" key="6">
    <source>
        <dbReference type="ARBA" id="ARBA00022723"/>
    </source>
</evidence>
<dbReference type="PANTHER" id="PTHR47354:SF8">
    <property type="entry name" value="1,2-PHENYLACETYL-COA EPOXIDASE, SUBUNIT E"/>
    <property type="match status" value="1"/>
</dbReference>
<proteinExistence type="predicted"/>
<dbReference type="InterPro" id="IPR017927">
    <property type="entry name" value="FAD-bd_FR_type"/>
</dbReference>
<feature type="transmembrane region" description="Helical" evidence="13">
    <location>
        <begin position="331"/>
        <end position="352"/>
    </location>
</feature>
<dbReference type="InterPro" id="IPR017938">
    <property type="entry name" value="Riboflavin_synthase-like_b-brl"/>
</dbReference>
<keyword evidence="4 13" id="KW-0812">Transmembrane</keyword>
<organism evidence="15 16">
    <name type="scientific">Cocleimonas flava</name>
    <dbReference type="NCBI Taxonomy" id="634765"/>
    <lineage>
        <taxon>Bacteria</taxon>
        <taxon>Pseudomonadati</taxon>
        <taxon>Pseudomonadota</taxon>
        <taxon>Gammaproteobacteria</taxon>
        <taxon>Thiotrichales</taxon>
        <taxon>Thiotrichaceae</taxon>
        <taxon>Cocleimonas</taxon>
    </lineage>
</organism>
<dbReference type="CDD" id="cd06198">
    <property type="entry name" value="FNR_like_3"/>
    <property type="match status" value="1"/>
</dbReference>
<keyword evidence="8 13" id="KW-1133">Transmembrane helix</keyword>
<comment type="subcellular location">
    <subcellularLocation>
        <location evidence="2">Membrane</location>
        <topology evidence="2">Multi-pass membrane protein</topology>
    </subcellularLocation>
</comment>
<keyword evidence="11" id="KW-0411">Iron-sulfur</keyword>